<accession>A0A926Y1N6</accession>
<keyword evidence="2" id="KW-1185">Reference proteome</keyword>
<proteinExistence type="predicted"/>
<evidence type="ECO:0000313" key="2">
    <source>
        <dbReference type="Proteomes" id="UP000598820"/>
    </source>
</evidence>
<dbReference type="RefSeq" id="WP_190886067.1">
    <property type="nucleotide sequence ID" value="NZ_JACWZY010000003.1"/>
</dbReference>
<protein>
    <submittedName>
        <fullName evidence="1">Uncharacterized protein</fullName>
    </submittedName>
</protein>
<comment type="caution">
    <text evidence="1">The sequence shown here is derived from an EMBL/GenBank/DDBJ whole genome shotgun (WGS) entry which is preliminary data.</text>
</comment>
<organism evidence="1 2">
    <name type="scientific">Spirosoma profusum</name>
    <dbReference type="NCBI Taxonomy" id="2771354"/>
    <lineage>
        <taxon>Bacteria</taxon>
        <taxon>Pseudomonadati</taxon>
        <taxon>Bacteroidota</taxon>
        <taxon>Cytophagia</taxon>
        <taxon>Cytophagales</taxon>
        <taxon>Cytophagaceae</taxon>
        <taxon>Spirosoma</taxon>
    </lineage>
</organism>
<dbReference type="Proteomes" id="UP000598820">
    <property type="component" value="Unassembled WGS sequence"/>
</dbReference>
<dbReference type="EMBL" id="JACWZY010000003">
    <property type="protein sequence ID" value="MBD2700221.1"/>
    <property type="molecule type" value="Genomic_DNA"/>
</dbReference>
<evidence type="ECO:0000313" key="1">
    <source>
        <dbReference type="EMBL" id="MBD2700221.1"/>
    </source>
</evidence>
<gene>
    <name evidence="1" type="ORF">IC229_06215</name>
</gene>
<name>A0A926Y1N6_9BACT</name>
<dbReference type="AlphaFoldDB" id="A0A926Y1N6"/>
<reference evidence="1" key="1">
    <citation type="submission" date="2020-09" db="EMBL/GenBank/DDBJ databases">
        <authorList>
            <person name="Kim M.K."/>
        </authorList>
    </citation>
    <scope>NUCLEOTIDE SEQUENCE</scope>
    <source>
        <strain evidence="1">BT702</strain>
    </source>
</reference>
<sequence length="157" mass="17558">MKIVLFLAGLLLWLGDYSVAFSQEKQIPMTVHVRSSTDDKKSDSTLSAYGRITVYNDSITTAMMSDTVYLRNLTGNYLYGGVGPEAAVVKLTILKTLRIDIPQEGEYEFIPITPTLFDLKGQDNLRVLFFIDGQGISRAINIIYKDKSKIQVNAVKK</sequence>